<keyword evidence="2" id="KW-1185">Reference proteome</keyword>
<evidence type="ECO:0000313" key="2">
    <source>
        <dbReference type="Proteomes" id="UP001209803"/>
    </source>
</evidence>
<proteinExistence type="predicted"/>
<dbReference type="RefSeq" id="WP_265680270.1">
    <property type="nucleotide sequence ID" value="NZ_CP120863.1"/>
</dbReference>
<reference evidence="1 2" key="1">
    <citation type="submission" date="2023-03" db="EMBL/GenBank/DDBJ databases">
        <title>Roseibium porphyridii sp. nov. and Roseibium rhodosorbium sp. nov. isolated from marine algae, Porphyridium cruentum and Rhodosorus marinus, respectively.</title>
        <authorList>
            <person name="Lee M.W."/>
            <person name="Choi B.J."/>
            <person name="Lee J.K."/>
            <person name="Choi D.G."/>
            <person name="Baek J.H."/>
            <person name="Bayburt H."/>
            <person name="Kim J.M."/>
            <person name="Han D.M."/>
            <person name="Kim K.H."/>
            <person name="Jeon C.O."/>
        </authorList>
    </citation>
    <scope>NUCLEOTIDE SEQUENCE [LARGE SCALE GENOMIC DNA]</scope>
    <source>
        <strain evidence="1 2">KMA01</strain>
    </source>
</reference>
<dbReference type="PANTHER" id="PTHR39441">
    <property type="entry name" value="DUF2252 DOMAIN-CONTAINING PROTEIN"/>
    <property type="match status" value="1"/>
</dbReference>
<accession>A0ABY8F2C2</accession>
<dbReference type="Pfam" id="PF10009">
    <property type="entry name" value="DUF2252"/>
    <property type="match status" value="1"/>
</dbReference>
<gene>
    <name evidence="1" type="ORF">K1718_26340</name>
</gene>
<evidence type="ECO:0000313" key="1">
    <source>
        <dbReference type="EMBL" id="WFE89632.1"/>
    </source>
</evidence>
<dbReference type="Proteomes" id="UP001209803">
    <property type="component" value="Chromosome"/>
</dbReference>
<dbReference type="PANTHER" id="PTHR39441:SF1">
    <property type="entry name" value="DUF2252 DOMAIN-CONTAINING PROTEIN"/>
    <property type="match status" value="1"/>
</dbReference>
<dbReference type="InterPro" id="IPR018721">
    <property type="entry name" value="DUF2252"/>
</dbReference>
<organism evidence="1 2">
    <name type="scientific">Roseibium porphyridii</name>
    <dbReference type="NCBI Taxonomy" id="2866279"/>
    <lineage>
        <taxon>Bacteria</taxon>
        <taxon>Pseudomonadati</taxon>
        <taxon>Pseudomonadota</taxon>
        <taxon>Alphaproteobacteria</taxon>
        <taxon>Hyphomicrobiales</taxon>
        <taxon>Stappiaceae</taxon>
        <taxon>Roseibium</taxon>
    </lineage>
</organism>
<dbReference type="EMBL" id="CP120863">
    <property type="protein sequence ID" value="WFE89632.1"/>
    <property type="molecule type" value="Genomic_DNA"/>
</dbReference>
<protein>
    <submittedName>
        <fullName evidence="1">DUF2252 family protein</fullName>
    </submittedName>
</protein>
<name>A0ABY8F2C2_9HYPH</name>
<sequence>MNARRKRQLLISQELQRIDGAAPDARPVLAKHIKMAASPFQFLRGASQLFYADLSVGTFSLPSVLLEVPLTRIVGDCHLANFGFLTENGSYGDTVIWAPNDYDDAAAGHAAFDLMRFCVSLFLVADFLEGLVAGRYRNEKKFKNTTHPTRKDAEGASKRFLKSYRKTLGQIVKDTDKRDEALKRFTSGHFLRKPIQKAQARSAGGKHFKKKSSVAKLTRRTAAGFRFDPSSDKLAKVSPDLAGELRQVFGPHFDDDVLDVARRIGAGTGSLSVERYYFLVGPDAAPDAETFRETHVVEVKQQREAAVIHHFPDLSPVNRMNPAHLTVDCQRRMMRRPDLVLDEVVWSGLHWLVRSRHHARLTVDTEDLLRTGKPAKALKDYAEACGVTLARTHSRGDRRSVRFERAMASALKATRKDLIAIARRYAAQTRRDHALLLKMIGADGDAHAA</sequence>